<evidence type="ECO:0000313" key="3">
    <source>
        <dbReference type="Proteomes" id="UP000000323"/>
    </source>
</evidence>
<dbReference type="Gene3D" id="3.90.230.10">
    <property type="entry name" value="Creatinase/methionine aminopeptidase superfamily"/>
    <property type="match status" value="1"/>
</dbReference>
<dbReference type="HOGENOM" id="CLU_683218_0_0_0"/>
<accession>D1CH05</accession>
<dbReference type="SUPFAM" id="SSF55920">
    <property type="entry name" value="Creatinase/aminopeptidase"/>
    <property type="match status" value="1"/>
</dbReference>
<dbReference type="PANTHER" id="PTHR46112">
    <property type="entry name" value="AMINOPEPTIDASE"/>
    <property type="match status" value="1"/>
</dbReference>
<dbReference type="EMBL" id="CP001826">
    <property type="protein sequence ID" value="ACZ43026.1"/>
    <property type="molecule type" value="Genomic_DNA"/>
</dbReference>
<keyword evidence="3" id="KW-1185">Reference proteome</keyword>
<gene>
    <name evidence="2" type="ordered locus">Tter_2124</name>
</gene>
<dbReference type="RefSeq" id="WP_012876057.1">
    <property type="nucleotide sequence ID" value="NC_013526.1"/>
</dbReference>
<feature type="domain" description="Peptidase M24" evidence="1">
    <location>
        <begin position="170"/>
        <end position="381"/>
    </location>
</feature>
<dbReference type="eggNOG" id="COG0006">
    <property type="taxonomic scope" value="Bacteria"/>
</dbReference>
<dbReference type="Proteomes" id="UP000000323">
    <property type="component" value="Chromosome 2"/>
</dbReference>
<dbReference type="InterPro" id="IPR029149">
    <property type="entry name" value="Creatin/AminoP/Spt16_N"/>
</dbReference>
<dbReference type="KEGG" id="ttr:Tter_2124"/>
<organism evidence="2 3">
    <name type="scientific">Thermobaculum terrenum (strain ATCC BAA-798 / CCMEE 7001 / YNP1)</name>
    <dbReference type="NCBI Taxonomy" id="525904"/>
    <lineage>
        <taxon>Bacteria</taxon>
        <taxon>Bacillati</taxon>
        <taxon>Chloroflexota</taxon>
        <taxon>Chloroflexia</taxon>
        <taxon>Candidatus Thermobaculales</taxon>
        <taxon>Candidatus Thermobaculaceae</taxon>
        <taxon>Thermobaculum</taxon>
    </lineage>
</organism>
<dbReference type="Gene3D" id="3.40.350.10">
    <property type="entry name" value="Creatinase/prolidase N-terminal domain"/>
    <property type="match status" value="1"/>
</dbReference>
<dbReference type="OrthoDB" id="9806388at2"/>
<name>D1CH05_THET1</name>
<protein>
    <submittedName>
        <fullName evidence="2">Peptidase M24</fullName>
    </submittedName>
</protein>
<evidence type="ECO:0000313" key="2">
    <source>
        <dbReference type="EMBL" id="ACZ43026.1"/>
    </source>
</evidence>
<sequence>MDSERLARAVDLMTRLRYDALLCRVPEHVFMLTGYLPVMGNSFCLVRLDPGGRLQVLLAVPEDERDLVPPGAADDVRTFSEETGAQIQDTLQAVRECLQVLLISAALGPRCVIGYEGGQHPITAPYTQVGFPGKATVDLLRQLRPEAELVDATPLLDRLAAFRTQAELGLMRQATTLAILGFDAARSAIVPDATEADVEAQSTAAIIAAGRRDYPDKHIAAHVHVMSGERSARAYRAYNTTSDRMLQRGDPVLVQMEVCVGGCWAELTRTFFVGEISRQWEVVLGACMRAQREALYKIRPGASGSKVDAEARKVMRDAGLGEAFRHGLGHGVGLQAINHGAQPRLHPASGDVLHPGMTHNVEPAAYLDGQGGLRLNDNVLVIPTGCQLLSQGLPRAVDWLVAG</sequence>
<proteinExistence type="predicted"/>
<dbReference type="InterPro" id="IPR050659">
    <property type="entry name" value="Peptidase_M24B"/>
</dbReference>
<dbReference type="PANTHER" id="PTHR46112:SF2">
    <property type="entry name" value="XAA-PRO AMINOPEPTIDASE P-RELATED"/>
    <property type="match status" value="1"/>
</dbReference>
<dbReference type="AlphaFoldDB" id="D1CH05"/>
<evidence type="ECO:0000259" key="1">
    <source>
        <dbReference type="Pfam" id="PF00557"/>
    </source>
</evidence>
<dbReference type="Pfam" id="PF00557">
    <property type="entry name" value="Peptidase_M24"/>
    <property type="match status" value="1"/>
</dbReference>
<dbReference type="STRING" id="525904.Tter_2124"/>
<dbReference type="InterPro" id="IPR000994">
    <property type="entry name" value="Pept_M24"/>
</dbReference>
<reference evidence="3" key="1">
    <citation type="journal article" date="2010" name="Stand. Genomic Sci.">
        <title>Complete genome sequence of 'Thermobaculum terrenum' type strain (YNP1).</title>
        <authorList>
            <person name="Kiss H."/>
            <person name="Cleland D."/>
            <person name="Lapidus A."/>
            <person name="Lucas S."/>
            <person name="Glavina Del Rio T."/>
            <person name="Nolan M."/>
            <person name="Tice H."/>
            <person name="Han C."/>
            <person name="Goodwin L."/>
            <person name="Pitluck S."/>
            <person name="Liolios K."/>
            <person name="Ivanova N."/>
            <person name="Mavromatis K."/>
            <person name="Ovchinnikova G."/>
            <person name="Pati A."/>
            <person name="Chen A."/>
            <person name="Palaniappan K."/>
            <person name="Land M."/>
            <person name="Hauser L."/>
            <person name="Chang Y."/>
            <person name="Jeffries C."/>
            <person name="Lu M."/>
            <person name="Brettin T."/>
            <person name="Detter J."/>
            <person name="Goker M."/>
            <person name="Tindall B."/>
            <person name="Beck B."/>
            <person name="McDermott T."/>
            <person name="Woyke T."/>
            <person name="Bristow J."/>
            <person name="Eisen J."/>
            <person name="Markowitz V."/>
            <person name="Hugenholtz P."/>
            <person name="Kyrpides N."/>
            <person name="Klenk H."/>
            <person name="Cheng J."/>
        </authorList>
    </citation>
    <scope>NUCLEOTIDE SEQUENCE [LARGE SCALE GENOMIC DNA]</scope>
    <source>
        <strain evidence="3">ATCC BAA-798 / YNP1</strain>
    </source>
</reference>
<dbReference type="InterPro" id="IPR036005">
    <property type="entry name" value="Creatinase/aminopeptidase-like"/>
</dbReference>